<name>A0ABZ2Q8B8_9FLAO</name>
<protein>
    <submittedName>
        <fullName evidence="2">Uncharacterized protein</fullName>
    </submittedName>
</protein>
<keyword evidence="3" id="KW-1185">Reference proteome</keyword>
<dbReference type="RefSeq" id="WP_338840788.1">
    <property type="nucleotide sequence ID" value="NZ_CP147988.1"/>
</dbReference>
<evidence type="ECO:0000256" key="1">
    <source>
        <dbReference type="SAM" id="MobiDB-lite"/>
    </source>
</evidence>
<gene>
    <name evidence="2" type="ORF">V6624_02735</name>
</gene>
<feature type="compositionally biased region" description="Basic residues" evidence="1">
    <location>
        <begin position="39"/>
        <end position="51"/>
    </location>
</feature>
<sequence length="51" mass="6125">MELNKQCLEQKMKPSSCIKNDSIKKQLKRQNEFPDQKRNLKPTNKKKTIKH</sequence>
<proteinExistence type="predicted"/>
<reference evidence="2 3" key="1">
    <citation type="submission" date="2024-02" db="EMBL/GenBank/DDBJ databases">
        <title>complete genome of Flavobacterium ginsenosidimutans Str. YTB16.</title>
        <authorList>
            <person name="Wang Q."/>
        </authorList>
    </citation>
    <scope>NUCLEOTIDE SEQUENCE [LARGE SCALE GENOMIC DNA]</scope>
    <source>
        <strain evidence="2 3">YTB16</strain>
    </source>
</reference>
<organism evidence="2 3">
    <name type="scientific">Flavobacterium ginsenosidimutans</name>
    <dbReference type="NCBI Taxonomy" id="687844"/>
    <lineage>
        <taxon>Bacteria</taxon>
        <taxon>Pseudomonadati</taxon>
        <taxon>Bacteroidota</taxon>
        <taxon>Flavobacteriia</taxon>
        <taxon>Flavobacteriales</taxon>
        <taxon>Flavobacteriaceae</taxon>
        <taxon>Flavobacterium</taxon>
    </lineage>
</organism>
<dbReference type="EMBL" id="CP147988">
    <property type="protein sequence ID" value="WXK50554.1"/>
    <property type="molecule type" value="Genomic_DNA"/>
</dbReference>
<evidence type="ECO:0000313" key="2">
    <source>
        <dbReference type="EMBL" id="WXK50554.1"/>
    </source>
</evidence>
<dbReference type="Proteomes" id="UP001447857">
    <property type="component" value="Chromosome"/>
</dbReference>
<evidence type="ECO:0000313" key="3">
    <source>
        <dbReference type="Proteomes" id="UP001447857"/>
    </source>
</evidence>
<accession>A0ABZ2Q8B8</accession>
<feature type="compositionally biased region" description="Basic and acidic residues" evidence="1">
    <location>
        <begin position="21"/>
        <end position="38"/>
    </location>
</feature>
<feature type="region of interest" description="Disordered" evidence="1">
    <location>
        <begin position="18"/>
        <end position="51"/>
    </location>
</feature>